<gene>
    <name evidence="2" type="ORF">ACFFUU_11060</name>
</gene>
<name>A0ABV5GG74_9FLAO</name>
<feature type="domain" description="Outer membrane protein beta-barrel" evidence="1">
    <location>
        <begin position="36"/>
        <end position="187"/>
    </location>
</feature>
<dbReference type="Pfam" id="PF13568">
    <property type="entry name" value="OMP_b-brl_2"/>
    <property type="match status" value="1"/>
</dbReference>
<proteinExistence type="predicted"/>
<sequence>MKKSILAIIIAITIHTGAKAQETIKAKSTSDSDTRKNIILGAKLGANYSNVYDSQGEDFVADAKLGFVAGGFVTIPLGKLFAIQPEVLYSQKGFKGSGTLFGSPYNYTRTTDYLDIPLFVAIRPSEYISILAGPQFSFLMSEKNEFTSATVNATQEQAFNNDNIRKNTFCLIGGIDVNIDKLVIGARAGWDLKTNNGDGTSDTPRYKNMWYQLTLGYKF</sequence>
<evidence type="ECO:0000313" key="3">
    <source>
        <dbReference type="Proteomes" id="UP001589576"/>
    </source>
</evidence>
<evidence type="ECO:0000313" key="2">
    <source>
        <dbReference type="EMBL" id="MFB9090141.1"/>
    </source>
</evidence>
<evidence type="ECO:0000259" key="1">
    <source>
        <dbReference type="Pfam" id="PF13568"/>
    </source>
</evidence>
<dbReference type="RefSeq" id="WP_290285125.1">
    <property type="nucleotide sequence ID" value="NZ_JAUFQN010000019.1"/>
</dbReference>
<comment type="caution">
    <text evidence="2">The sequence shown here is derived from an EMBL/GenBank/DDBJ whole genome shotgun (WGS) entry which is preliminary data.</text>
</comment>
<keyword evidence="3" id="KW-1185">Reference proteome</keyword>
<protein>
    <submittedName>
        <fullName evidence="2">Porin family protein</fullName>
    </submittedName>
</protein>
<dbReference type="InterPro" id="IPR025665">
    <property type="entry name" value="Beta-barrel_OMP_2"/>
</dbReference>
<reference evidence="2 3" key="1">
    <citation type="submission" date="2024-09" db="EMBL/GenBank/DDBJ databases">
        <authorList>
            <person name="Sun Q."/>
            <person name="Mori K."/>
        </authorList>
    </citation>
    <scope>NUCLEOTIDE SEQUENCE [LARGE SCALE GENOMIC DNA]</scope>
    <source>
        <strain evidence="2 3">CECT 8460</strain>
    </source>
</reference>
<organism evidence="2 3">
    <name type="scientific">Flavobacterium paronense</name>
    <dbReference type="NCBI Taxonomy" id="1392775"/>
    <lineage>
        <taxon>Bacteria</taxon>
        <taxon>Pseudomonadati</taxon>
        <taxon>Bacteroidota</taxon>
        <taxon>Flavobacteriia</taxon>
        <taxon>Flavobacteriales</taxon>
        <taxon>Flavobacteriaceae</taxon>
        <taxon>Flavobacterium</taxon>
    </lineage>
</organism>
<accession>A0ABV5GG74</accession>
<dbReference type="EMBL" id="JBHMFB010000029">
    <property type="protein sequence ID" value="MFB9090141.1"/>
    <property type="molecule type" value="Genomic_DNA"/>
</dbReference>
<dbReference type="Proteomes" id="UP001589576">
    <property type="component" value="Unassembled WGS sequence"/>
</dbReference>